<reference evidence="5" key="1">
    <citation type="submission" date="2019-04" db="EMBL/GenBank/DDBJ databases">
        <title>Friends and foes A comparative genomics study of 23 Aspergillus species from section Flavi.</title>
        <authorList>
            <consortium name="DOE Joint Genome Institute"/>
            <person name="Kjaerbolling I."/>
            <person name="Vesth T."/>
            <person name="Frisvad J.C."/>
            <person name="Nybo J.L."/>
            <person name="Theobald S."/>
            <person name="Kildgaard S."/>
            <person name="Isbrandt T."/>
            <person name="Kuo A."/>
            <person name="Sato A."/>
            <person name="Lyhne E.K."/>
            <person name="Kogle M.E."/>
            <person name="Wiebenga A."/>
            <person name="Kun R.S."/>
            <person name="Lubbers R.J."/>
            <person name="Makela M.R."/>
            <person name="Barry K."/>
            <person name="Chovatia M."/>
            <person name="Clum A."/>
            <person name="Daum C."/>
            <person name="Haridas S."/>
            <person name="He G."/>
            <person name="LaButti K."/>
            <person name="Lipzen A."/>
            <person name="Mondo S."/>
            <person name="Riley R."/>
            <person name="Salamov A."/>
            <person name="Simmons B.A."/>
            <person name="Magnuson J.K."/>
            <person name="Henrissat B."/>
            <person name="Mortensen U.H."/>
            <person name="Larsen T.O."/>
            <person name="Devries R.P."/>
            <person name="Grigoriev I.V."/>
            <person name="Machida M."/>
            <person name="Baker S.E."/>
            <person name="Andersen M.R."/>
        </authorList>
    </citation>
    <scope>NUCLEOTIDE SEQUENCE [LARGE SCALE GENOMIC DNA]</scope>
    <source>
        <strain evidence="5">CBS 121.62</strain>
    </source>
</reference>
<proteinExistence type="predicted"/>
<dbReference type="AlphaFoldDB" id="A0A5N6GRE4"/>
<dbReference type="Proteomes" id="UP000325434">
    <property type="component" value="Unassembled WGS sequence"/>
</dbReference>
<comment type="subcellular location">
    <subcellularLocation>
        <location evidence="1">Membrane</location>
        <topology evidence="1">Multi-pass membrane protein</topology>
    </subcellularLocation>
</comment>
<dbReference type="VEuPathDB" id="FungiDB:F9C07_2058880"/>
<dbReference type="GO" id="GO:0016020">
    <property type="term" value="C:membrane"/>
    <property type="evidence" value="ECO:0007669"/>
    <property type="project" value="UniProtKB-SubCell"/>
</dbReference>
<protein>
    <submittedName>
        <fullName evidence="5">Major facilitator superfamily domain-containing protein</fullName>
    </submittedName>
</protein>
<dbReference type="InterPro" id="IPR036259">
    <property type="entry name" value="MFS_trans_sf"/>
</dbReference>
<name>A0A5N6GRE4_ASPFL</name>
<dbReference type="PANTHER" id="PTHR23514">
    <property type="entry name" value="BYPASS OF STOP CODON PROTEIN 6"/>
    <property type="match status" value="1"/>
</dbReference>
<dbReference type="EMBL" id="ML734640">
    <property type="protein sequence ID" value="KAB8243610.1"/>
    <property type="molecule type" value="Genomic_DNA"/>
</dbReference>
<organism evidence="5">
    <name type="scientific">Aspergillus flavus</name>
    <dbReference type="NCBI Taxonomy" id="5059"/>
    <lineage>
        <taxon>Eukaryota</taxon>
        <taxon>Fungi</taxon>
        <taxon>Dikarya</taxon>
        <taxon>Ascomycota</taxon>
        <taxon>Pezizomycotina</taxon>
        <taxon>Eurotiomycetes</taxon>
        <taxon>Eurotiomycetidae</taxon>
        <taxon>Eurotiales</taxon>
        <taxon>Aspergillaceae</taxon>
        <taxon>Aspergillus</taxon>
        <taxon>Aspergillus subgen. Circumdati</taxon>
    </lineage>
</organism>
<evidence type="ECO:0000256" key="1">
    <source>
        <dbReference type="ARBA" id="ARBA00004141"/>
    </source>
</evidence>
<evidence type="ECO:0000256" key="3">
    <source>
        <dbReference type="ARBA" id="ARBA00022989"/>
    </source>
</evidence>
<dbReference type="VEuPathDB" id="FungiDB:AFLA_003444"/>
<dbReference type="Gene3D" id="1.20.1250.20">
    <property type="entry name" value="MFS general substrate transporter like domains"/>
    <property type="match status" value="2"/>
</dbReference>
<dbReference type="GO" id="GO:0022857">
    <property type="term" value="F:transmembrane transporter activity"/>
    <property type="evidence" value="ECO:0007669"/>
    <property type="project" value="InterPro"/>
</dbReference>
<dbReference type="FunFam" id="1.20.1250.20:FF:000286">
    <property type="entry name" value="MFS efflux transporter"/>
    <property type="match status" value="1"/>
</dbReference>
<evidence type="ECO:0000256" key="4">
    <source>
        <dbReference type="ARBA" id="ARBA00023136"/>
    </source>
</evidence>
<dbReference type="PANTHER" id="PTHR23514:SF15">
    <property type="entry name" value="TRANSPORTER, PUTATIVE (AFU_ORTHOLOGUE AFUA_8G05090)-RELATED"/>
    <property type="match status" value="1"/>
</dbReference>
<evidence type="ECO:0000256" key="2">
    <source>
        <dbReference type="ARBA" id="ARBA00022692"/>
    </source>
</evidence>
<evidence type="ECO:0000313" key="5">
    <source>
        <dbReference type="EMBL" id="KAB8243610.1"/>
    </source>
</evidence>
<accession>A0A5N6GRE4</accession>
<keyword evidence="4" id="KW-0472">Membrane</keyword>
<dbReference type="Pfam" id="PF07690">
    <property type="entry name" value="MFS_1"/>
    <property type="match status" value="2"/>
</dbReference>
<dbReference type="InterPro" id="IPR020846">
    <property type="entry name" value="MFS_dom"/>
</dbReference>
<dbReference type="InterPro" id="IPR051788">
    <property type="entry name" value="MFS_Transporter"/>
</dbReference>
<dbReference type="InterPro" id="IPR011701">
    <property type="entry name" value="MFS"/>
</dbReference>
<keyword evidence="2" id="KW-0812">Transmembrane</keyword>
<sequence length="448" mass="49144">MAETENGHIAQDGEGSNPEPSFYEQKDARQVIGRIISTNFAVMVAGLNDAATGVLIPYIQPTYEIGLLQVSFIYLVNFAGWLCACFANIHVCSRLGTGGTLLLGATVQCLGYALMFWHPPYPLFMAAFFFTGMGVAFQDAQANAFTITVKNAHRWLGILHAVYGMGTIIAPLIANTIASRTPEWHHYYLIVFCVGVVNILLLAWTFRRGLFRPNVRNAKDTAGSELKATLANRSVWILNGFFFLYAGAEVASGGTILKYKPSIYVFQFQLTWIGWIVQFIISVRHGDPKKVGYIASGFWTGFTVGRVLLADITHKFGERRMVFAYLVLALAMQLVFWIVPSIPVNAIAVFLLGFFIGPFYPVGLYVLTEIVPQELHVGAIGFTASLGQAGSAAFPFMTGAIASKAGVQVLQPIMVGLLIGIGIFWAFIPKQGTIRLEDDDDENARLIN</sequence>
<keyword evidence="3" id="KW-1133">Transmembrane helix</keyword>
<dbReference type="PROSITE" id="PS50850">
    <property type="entry name" value="MFS"/>
    <property type="match status" value="1"/>
</dbReference>
<gene>
    <name evidence="5" type="ORF">BDV35DRAFT_383048</name>
</gene>
<dbReference type="SUPFAM" id="SSF103473">
    <property type="entry name" value="MFS general substrate transporter"/>
    <property type="match status" value="1"/>
</dbReference>